<dbReference type="AlphaFoldDB" id="A0A0C1QZL3"/>
<dbReference type="STRING" id="1479485.DA73_0220865"/>
<gene>
    <name evidence="2" type="ORF">DA73_0220865</name>
    <name evidence="1" type="ORF">DA73_0400016690</name>
</gene>
<protein>
    <submittedName>
        <fullName evidence="1">FecR domain-containing protein</fullName>
    </submittedName>
</protein>
<evidence type="ECO:0000313" key="1">
    <source>
        <dbReference type="EMBL" id="KAF3886941.1"/>
    </source>
</evidence>
<accession>A0A0C1QZL3</accession>
<evidence type="ECO:0000313" key="2">
    <source>
        <dbReference type="EMBL" id="KIE10904.1"/>
    </source>
</evidence>
<dbReference type="Proteomes" id="UP000029738">
    <property type="component" value="Unassembled WGS sequence"/>
</dbReference>
<dbReference type="OrthoDB" id="530299at2"/>
<evidence type="ECO:0000313" key="3">
    <source>
        <dbReference type="Proteomes" id="UP000029738"/>
    </source>
</evidence>
<dbReference type="RefSeq" id="WP_038072754.1">
    <property type="nucleotide sequence ID" value="NZ_JHEG04000001.1"/>
</dbReference>
<organism evidence="2">
    <name type="scientific">Tolypothrix bouteillei VB521301</name>
    <dbReference type="NCBI Taxonomy" id="1479485"/>
    <lineage>
        <taxon>Bacteria</taxon>
        <taxon>Bacillati</taxon>
        <taxon>Cyanobacteriota</taxon>
        <taxon>Cyanophyceae</taxon>
        <taxon>Nostocales</taxon>
        <taxon>Tolypothrichaceae</taxon>
        <taxon>Tolypothrix</taxon>
    </lineage>
</organism>
<keyword evidence="3" id="KW-1185">Reference proteome</keyword>
<dbReference type="EMBL" id="JHEG02000048">
    <property type="protein sequence ID" value="KIE10904.1"/>
    <property type="molecule type" value="Genomic_DNA"/>
</dbReference>
<reference evidence="1" key="2">
    <citation type="submission" date="2019-11" db="EMBL/GenBank/DDBJ databases">
        <title>Improved Assembly of Tolypothrix boutellei genome.</title>
        <authorList>
            <person name="Sarangi A.N."/>
            <person name="Mukherjee M."/>
            <person name="Ghosh S."/>
            <person name="Singh D."/>
            <person name="Das A."/>
            <person name="Kant S."/>
            <person name="Prusty A."/>
            <person name="Tripathy S."/>
        </authorList>
    </citation>
    <scope>NUCLEOTIDE SEQUENCE</scope>
    <source>
        <strain evidence="1">VB521301</strain>
    </source>
</reference>
<proteinExistence type="predicted"/>
<sequence length="444" mass="47365">MGQQVSSLAQKLVVGILLALCWTTTVLAEKNPELTRAEIDKLLRMGIAELLLKNQSPRRAALKDVIVPQDAIKTGTNSEAQLLFNEKTVARVDESTTFRFEPGLRRFQVPNRIALNEMIFKLENGTALILSPPGSVGTEVATPQSQISILAARPATTSSSTSNLPVPAQILSLAANKSIKLSQNNNDTVKPPSPTPNLFLPAQKGSAVMVVHNATDNTTQVFALTDGDIKISDRQLKKTVSLLGGQTVAVKNGLVGNVQEFDLQGFYKIIALTAGLGAGQENLVAQESPPVQQTLQAVRIETLAALKNQAKRIKGFTSTFLRDALGGTEGDLNPRQPATVRIRNPQVITGIFRRTGNNTAEFIPDNNPNSPIPIGVDFDKQTININGSTGISNSAGLSGNNASGTVIERNGQARRIEVFGVNGEEPAVGAPFRGSLTTGAIRDR</sequence>
<dbReference type="EMBL" id="JHEG04000001">
    <property type="protein sequence ID" value="KAF3886941.1"/>
    <property type="molecule type" value="Genomic_DNA"/>
</dbReference>
<reference evidence="2" key="1">
    <citation type="journal article" date="2015" name="Genome Announc.">
        <title>Draft Genome Sequence of Tolypothrix boutellei Strain VB521301.</title>
        <authorList>
            <person name="Chandrababunaidu M.M."/>
            <person name="Singh D."/>
            <person name="Sen D."/>
            <person name="Bhan S."/>
            <person name="Das S."/>
            <person name="Gupta A."/>
            <person name="Adhikary S.P."/>
            <person name="Tripathy S."/>
        </authorList>
    </citation>
    <scope>NUCLEOTIDE SEQUENCE</scope>
    <source>
        <strain evidence="2">VB521301</strain>
    </source>
</reference>
<comment type="caution">
    <text evidence="2">The sequence shown here is derived from an EMBL/GenBank/DDBJ whole genome shotgun (WGS) entry which is preliminary data.</text>
</comment>
<name>A0A0C1QZL3_9CYAN</name>